<sequence length="232" mass="25024">MSPFTATHITSSQANAPSMPHTAALPLDAHLHASASTTLAQLIEDYSAVLDDADPVSDLELARSPSRRRGGTIDNFEYPVFRKRSQLPPTLATNPRSFFGMSLASLRGLANAARKHTVPGIERTLGESLFVARSIPQSSNGHFSREQEAAFSFLTSITGLSSKPRGSMSASIPRPLHSIQTILECISVRSHVPEADQAAQRPLHTRFTMRPKTTSFSPLSSFGGLDRMGGVD</sequence>
<evidence type="ECO:0000313" key="2">
    <source>
        <dbReference type="EMBL" id="ROV92279.1"/>
    </source>
</evidence>
<protein>
    <submittedName>
        <fullName evidence="2">Uncharacterized protein</fullName>
    </submittedName>
</protein>
<dbReference type="OrthoDB" id="5225201at2759"/>
<evidence type="ECO:0000313" key="3">
    <source>
        <dbReference type="Proteomes" id="UP000284375"/>
    </source>
</evidence>
<feature type="compositionally biased region" description="Polar residues" evidence="1">
    <location>
        <begin position="1"/>
        <end position="16"/>
    </location>
</feature>
<dbReference type="Proteomes" id="UP000284375">
    <property type="component" value="Unassembled WGS sequence"/>
</dbReference>
<proteinExistence type="predicted"/>
<accession>A0A423VMP0</accession>
<evidence type="ECO:0000256" key="1">
    <source>
        <dbReference type="SAM" id="MobiDB-lite"/>
    </source>
</evidence>
<organism evidence="2 3">
    <name type="scientific">Cytospora chrysosperma</name>
    <name type="common">Cytospora canker fungus</name>
    <name type="synonym">Sphaeria chrysosperma</name>
    <dbReference type="NCBI Taxonomy" id="252740"/>
    <lineage>
        <taxon>Eukaryota</taxon>
        <taxon>Fungi</taxon>
        <taxon>Dikarya</taxon>
        <taxon>Ascomycota</taxon>
        <taxon>Pezizomycotina</taxon>
        <taxon>Sordariomycetes</taxon>
        <taxon>Sordariomycetidae</taxon>
        <taxon>Diaporthales</taxon>
        <taxon>Cytosporaceae</taxon>
        <taxon>Cytospora</taxon>
    </lineage>
</organism>
<name>A0A423VMP0_CYTCH</name>
<keyword evidence="3" id="KW-1185">Reference proteome</keyword>
<gene>
    <name evidence="2" type="ORF">VSDG_07223</name>
</gene>
<feature type="region of interest" description="Disordered" evidence="1">
    <location>
        <begin position="1"/>
        <end position="21"/>
    </location>
</feature>
<dbReference type="EMBL" id="LJZO01000038">
    <property type="protein sequence ID" value="ROV92279.1"/>
    <property type="molecule type" value="Genomic_DNA"/>
</dbReference>
<dbReference type="AlphaFoldDB" id="A0A423VMP0"/>
<comment type="caution">
    <text evidence="2">The sequence shown here is derived from an EMBL/GenBank/DDBJ whole genome shotgun (WGS) entry which is preliminary data.</text>
</comment>
<reference evidence="2 3" key="1">
    <citation type="submission" date="2015-09" db="EMBL/GenBank/DDBJ databases">
        <title>Host preference determinants of Valsa canker pathogens revealed by comparative genomics.</title>
        <authorList>
            <person name="Yin Z."/>
            <person name="Huang L."/>
        </authorList>
    </citation>
    <scope>NUCLEOTIDE SEQUENCE [LARGE SCALE GENOMIC DNA]</scope>
    <source>
        <strain evidence="2 3">YSFL</strain>
    </source>
</reference>